<feature type="transmembrane region" description="Helical" evidence="8">
    <location>
        <begin position="368"/>
        <end position="386"/>
    </location>
</feature>
<dbReference type="InterPro" id="IPR020846">
    <property type="entry name" value="MFS_dom"/>
</dbReference>
<feature type="transmembrane region" description="Helical" evidence="8">
    <location>
        <begin position="279"/>
        <end position="299"/>
    </location>
</feature>
<keyword evidence="11" id="KW-1185">Reference proteome</keyword>
<dbReference type="PANTHER" id="PTHR43124">
    <property type="entry name" value="PURINE EFFLUX PUMP PBUE"/>
    <property type="match status" value="1"/>
</dbReference>
<evidence type="ECO:0000259" key="9">
    <source>
        <dbReference type="PROSITE" id="PS50850"/>
    </source>
</evidence>
<evidence type="ECO:0000256" key="3">
    <source>
        <dbReference type="ARBA" id="ARBA00022448"/>
    </source>
</evidence>
<keyword evidence="4" id="KW-1003">Cell membrane</keyword>
<dbReference type="InterPro" id="IPR050189">
    <property type="entry name" value="MFS_Efflux_Transporters"/>
</dbReference>
<dbReference type="PANTHER" id="PTHR43124:SF3">
    <property type="entry name" value="CHLORAMPHENICOL EFFLUX PUMP RV0191"/>
    <property type="match status" value="1"/>
</dbReference>
<dbReference type="GO" id="GO:0042910">
    <property type="term" value="F:xenobiotic transmembrane transporter activity"/>
    <property type="evidence" value="ECO:0007669"/>
    <property type="project" value="InterPro"/>
</dbReference>
<keyword evidence="8" id="KW-0997">Cell inner membrane</keyword>
<feature type="transmembrane region" description="Helical" evidence="8">
    <location>
        <begin position="74"/>
        <end position="93"/>
    </location>
</feature>
<feature type="transmembrane region" description="Helical" evidence="8">
    <location>
        <begin position="217"/>
        <end position="236"/>
    </location>
</feature>
<evidence type="ECO:0000256" key="6">
    <source>
        <dbReference type="ARBA" id="ARBA00022989"/>
    </source>
</evidence>
<dbReference type="GO" id="GO:0005886">
    <property type="term" value="C:plasma membrane"/>
    <property type="evidence" value="ECO:0007669"/>
    <property type="project" value="UniProtKB-SubCell"/>
</dbReference>
<dbReference type="GO" id="GO:1990961">
    <property type="term" value="P:xenobiotic detoxification by transmembrane export across the plasma membrane"/>
    <property type="evidence" value="ECO:0007669"/>
    <property type="project" value="InterPro"/>
</dbReference>
<dbReference type="AlphaFoldDB" id="A0A7X4H8P3"/>
<organism evidence="10 11">
    <name type="scientific">Pseudoduganella aquatica</name>
    <dbReference type="NCBI Taxonomy" id="2660641"/>
    <lineage>
        <taxon>Bacteria</taxon>
        <taxon>Pseudomonadati</taxon>
        <taxon>Pseudomonadota</taxon>
        <taxon>Betaproteobacteria</taxon>
        <taxon>Burkholderiales</taxon>
        <taxon>Oxalobacteraceae</taxon>
        <taxon>Telluria group</taxon>
        <taxon>Pseudoduganella</taxon>
    </lineage>
</organism>
<dbReference type="SUPFAM" id="SSF103473">
    <property type="entry name" value="MFS general substrate transporter"/>
    <property type="match status" value="1"/>
</dbReference>
<evidence type="ECO:0000256" key="5">
    <source>
        <dbReference type="ARBA" id="ARBA00022692"/>
    </source>
</evidence>
<dbReference type="InterPro" id="IPR011701">
    <property type="entry name" value="MFS"/>
</dbReference>
<dbReference type="RefSeq" id="WP_161070136.1">
    <property type="nucleotide sequence ID" value="NZ_WWCU01000001.1"/>
</dbReference>
<comment type="caution">
    <text evidence="10">The sequence shown here is derived from an EMBL/GenBank/DDBJ whole genome shotgun (WGS) entry which is preliminary data.</text>
</comment>
<dbReference type="Proteomes" id="UP000450676">
    <property type="component" value="Unassembled WGS sequence"/>
</dbReference>
<dbReference type="InterPro" id="IPR004812">
    <property type="entry name" value="Efflux_drug-R_Bcr/CmlA"/>
</dbReference>
<evidence type="ECO:0000256" key="8">
    <source>
        <dbReference type="RuleBase" id="RU365088"/>
    </source>
</evidence>
<gene>
    <name evidence="10" type="ORF">GTP77_00090</name>
</gene>
<dbReference type="PROSITE" id="PS50850">
    <property type="entry name" value="MFS"/>
    <property type="match status" value="1"/>
</dbReference>
<reference evidence="10 11" key="1">
    <citation type="submission" date="2019-12" db="EMBL/GenBank/DDBJ databases">
        <title>Novel species isolated from a subtropical stream in China.</title>
        <authorList>
            <person name="Lu H."/>
        </authorList>
    </citation>
    <scope>NUCLEOTIDE SEQUENCE [LARGE SCALE GENOMIC DNA]</scope>
    <source>
        <strain evidence="10 11">FT127W</strain>
    </source>
</reference>
<feature type="transmembrane region" description="Helical" evidence="8">
    <location>
        <begin position="248"/>
        <end position="267"/>
    </location>
</feature>
<dbReference type="CDD" id="cd17320">
    <property type="entry name" value="MFS_MdfA_MDR_like"/>
    <property type="match status" value="1"/>
</dbReference>
<dbReference type="Gene3D" id="1.20.1720.10">
    <property type="entry name" value="Multidrug resistance protein D"/>
    <property type="match status" value="1"/>
</dbReference>
<evidence type="ECO:0000256" key="2">
    <source>
        <dbReference type="ARBA" id="ARBA00006236"/>
    </source>
</evidence>
<evidence type="ECO:0000256" key="4">
    <source>
        <dbReference type="ARBA" id="ARBA00022475"/>
    </source>
</evidence>
<evidence type="ECO:0000256" key="7">
    <source>
        <dbReference type="ARBA" id="ARBA00023136"/>
    </source>
</evidence>
<keyword evidence="6 8" id="KW-1133">Transmembrane helix</keyword>
<name>A0A7X4H8P3_9BURK</name>
<keyword evidence="3 8" id="KW-0813">Transport</keyword>
<feature type="transmembrane region" description="Helical" evidence="8">
    <location>
        <begin position="345"/>
        <end position="362"/>
    </location>
</feature>
<keyword evidence="7 8" id="KW-0472">Membrane</keyword>
<dbReference type="EMBL" id="WWCU01000001">
    <property type="protein sequence ID" value="MYN05732.1"/>
    <property type="molecule type" value="Genomic_DNA"/>
</dbReference>
<accession>A0A7X4H8P3</accession>
<proteinExistence type="inferred from homology"/>
<feature type="transmembrane region" description="Helical" evidence="8">
    <location>
        <begin position="99"/>
        <end position="120"/>
    </location>
</feature>
<feature type="domain" description="Major facilitator superfamily (MFS) profile" evidence="9">
    <location>
        <begin position="8"/>
        <end position="390"/>
    </location>
</feature>
<sequence length="396" mass="41761">MSSHPRTIAFLLGGLALLGPLSVDAYLPAFDNIRSSLHTGTQQVQFTLSAYLFSFAAMSLWHGALADALGRRKVILASLVVFGAASLGSALAPDIGWLTAFRTLQGVAAGAGTVVGRAMVRDLYEGTQAARMLALVSMIFSLSPALAPVLGGWIVTAFQWRAIFAFLSAYTVLLLWYCYRHLPETLPAAQRQPLQAAGMLRSYLAVFRSVDFQRGSAAIAFNFGGLFLFVAAAPAIVGRHLGLGASQFGWQFIPMVGGIFLGSYAAGRLAEKLSLRGQIAAGYAILLAATVANVAYHAAFPPSLPWSVMPIFFYGFGMSLASPGLTLMVLDLFPNTRGVAASMQSFSMVMLAAAVTAVLAPALEHSMLALAAGQMLLALAGLLAWAPTLRRQPAAA</sequence>
<dbReference type="Pfam" id="PF07690">
    <property type="entry name" value="MFS_1"/>
    <property type="match status" value="1"/>
</dbReference>
<feature type="transmembrane region" description="Helical" evidence="8">
    <location>
        <begin position="311"/>
        <end position="333"/>
    </location>
</feature>
<feature type="transmembrane region" description="Helical" evidence="8">
    <location>
        <begin position="160"/>
        <end position="179"/>
    </location>
</feature>
<comment type="subcellular location">
    <subcellularLocation>
        <location evidence="8">Cell inner membrane</location>
        <topology evidence="8">Multi-pass membrane protein</topology>
    </subcellularLocation>
    <subcellularLocation>
        <location evidence="1">Cell membrane</location>
        <topology evidence="1">Multi-pass membrane protein</topology>
    </subcellularLocation>
</comment>
<evidence type="ECO:0000313" key="10">
    <source>
        <dbReference type="EMBL" id="MYN05732.1"/>
    </source>
</evidence>
<feature type="transmembrane region" description="Helical" evidence="8">
    <location>
        <begin position="132"/>
        <end position="154"/>
    </location>
</feature>
<keyword evidence="5 8" id="KW-0812">Transmembrane</keyword>
<feature type="transmembrane region" description="Helical" evidence="8">
    <location>
        <begin position="44"/>
        <end position="62"/>
    </location>
</feature>
<dbReference type="NCBIfam" id="TIGR00710">
    <property type="entry name" value="efflux_Bcr_CflA"/>
    <property type="match status" value="1"/>
</dbReference>
<evidence type="ECO:0000256" key="1">
    <source>
        <dbReference type="ARBA" id="ARBA00004651"/>
    </source>
</evidence>
<comment type="caution">
    <text evidence="8">Lacks conserved residue(s) required for the propagation of feature annotation.</text>
</comment>
<protein>
    <recommendedName>
        <fullName evidence="8">Bcr/CflA family efflux transporter</fullName>
    </recommendedName>
</protein>
<dbReference type="InterPro" id="IPR036259">
    <property type="entry name" value="MFS_trans_sf"/>
</dbReference>
<comment type="similarity">
    <text evidence="2 8">Belongs to the major facilitator superfamily. Bcr/CmlA family.</text>
</comment>
<evidence type="ECO:0000313" key="11">
    <source>
        <dbReference type="Proteomes" id="UP000450676"/>
    </source>
</evidence>